<reference evidence="3" key="2">
    <citation type="submission" date="2011-02" db="EMBL/GenBank/DDBJ databases">
        <authorList>
            <person name="MacLean D."/>
        </authorList>
    </citation>
    <scope>NUCLEOTIDE SEQUENCE</scope>
</reference>
<dbReference type="GO" id="GO:0007224">
    <property type="term" value="P:smoothened signaling pathway"/>
    <property type="evidence" value="ECO:0007669"/>
    <property type="project" value="TreeGrafter"/>
</dbReference>
<evidence type="ECO:0000259" key="2">
    <source>
        <dbReference type="Pfam" id="PF15253"/>
    </source>
</evidence>
<dbReference type="HOGENOM" id="CLU_383298_0_0_1"/>
<dbReference type="InterPro" id="IPR026123">
    <property type="entry name" value="STIL"/>
</dbReference>
<dbReference type="Pfam" id="PF15253">
    <property type="entry name" value="STIL_N"/>
    <property type="match status" value="1"/>
</dbReference>
<dbReference type="GO" id="GO:0007052">
    <property type="term" value="P:mitotic spindle organization"/>
    <property type="evidence" value="ECO:0007669"/>
    <property type="project" value="TreeGrafter"/>
</dbReference>
<dbReference type="AlphaFoldDB" id="F0W2U7"/>
<dbReference type="PANTHER" id="PTHR15128">
    <property type="entry name" value="TAL1 SCL INTERRUPTING LOCUS"/>
    <property type="match status" value="1"/>
</dbReference>
<feature type="compositionally biased region" description="Polar residues" evidence="1">
    <location>
        <begin position="516"/>
        <end position="526"/>
    </location>
</feature>
<evidence type="ECO:0000256" key="1">
    <source>
        <dbReference type="SAM" id="MobiDB-lite"/>
    </source>
</evidence>
<feature type="domain" description="STIL N-terminal" evidence="2">
    <location>
        <begin position="283"/>
        <end position="424"/>
    </location>
</feature>
<protein>
    <submittedName>
        <fullName evidence="3">AlNc14C11G1327 protein</fullName>
    </submittedName>
</protein>
<dbReference type="GO" id="GO:0005815">
    <property type="term" value="C:microtubule organizing center"/>
    <property type="evidence" value="ECO:0007669"/>
    <property type="project" value="TreeGrafter"/>
</dbReference>
<feature type="region of interest" description="Disordered" evidence="1">
    <location>
        <begin position="69"/>
        <end position="96"/>
    </location>
</feature>
<dbReference type="GO" id="GO:0071539">
    <property type="term" value="P:protein localization to centrosome"/>
    <property type="evidence" value="ECO:0007669"/>
    <property type="project" value="TreeGrafter"/>
</dbReference>
<gene>
    <name evidence="3" type="primary">AlNc14C11G1327</name>
    <name evidence="3" type="ORF">ALNC14_015260</name>
</gene>
<dbReference type="InterPro" id="IPR057731">
    <property type="entry name" value="STIL_N"/>
</dbReference>
<dbReference type="EMBL" id="FR824056">
    <property type="protein sequence ID" value="CCA15383.1"/>
    <property type="molecule type" value="Genomic_DNA"/>
</dbReference>
<feature type="region of interest" description="Disordered" evidence="1">
    <location>
        <begin position="499"/>
        <end position="526"/>
    </location>
</feature>
<reference evidence="3" key="1">
    <citation type="journal article" date="2011" name="PLoS Biol.">
        <title>Gene gain and loss during evolution of obligate parasitism in the white rust pathogen of Arabidopsis thaliana.</title>
        <authorList>
            <person name="Kemen E."/>
            <person name="Gardiner A."/>
            <person name="Schultz-Larsen T."/>
            <person name="Kemen A.C."/>
            <person name="Balmuth A.L."/>
            <person name="Robert-Seilaniantz A."/>
            <person name="Bailey K."/>
            <person name="Holub E."/>
            <person name="Studholme D.J."/>
            <person name="Maclean D."/>
            <person name="Jones J.D."/>
        </authorList>
    </citation>
    <scope>NUCLEOTIDE SEQUENCE</scope>
</reference>
<dbReference type="GO" id="GO:0031023">
    <property type="term" value="P:microtubule organizing center organization"/>
    <property type="evidence" value="ECO:0007669"/>
    <property type="project" value="TreeGrafter"/>
</dbReference>
<evidence type="ECO:0000313" key="3">
    <source>
        <dbReference type="EMBL" id="CCA15383.1"/>
    </source>
</evidence>
<feature type="compositionally biased region" description="Polar residues" evidence="1">
    <location>
        <begin position="87"/>
        <end position="96"/>
    </location>
</feature>
<sequence>MMSMAHSLDDFERFDVEYSDSDQTISRTKSRLSFIKLKELDPRSFGSQNTSTSDRGTAAYFNEHKSSFFPDSSEDDSRNKHDHKNLYRNSTSATVPVSNRSSMTFCASGGRMRNSTASQGERLHFGEIQFPNVKSVLWDRRVLAGPFTIVFEKLLPNFAIRSDILSRLLMDLGKNSGSGGPIGWLQAEKMHQARDISKVQLLAANLKVCHAEWKIPVYSIDENAGSLQATEAIYQERLQSTQKRYQTDGNQVFVDAFEAHVLIRRNGKQNATVGLQIFLPRVPLTFTMIKSLPLLRTPIVSALMSGDGANFGSEGYHNGYVTLDQFRKAVSLLKMDPLVAKRPIVGVWLAGLVDLERTWEEISARLAVSKVLYDTCVSFLFSSLISERVTPTTNSFLVVLFPPASTSKVASGLPRFLECKYGEDYIEVIHSAAIKETTTVLSDAQLCAIGIKNLAESLVFRPRVEANTDTNWTGERASSKSVVLAPLHANGIESKRIQIASPQPSKSESLGKPSRSRSITTTYRNSLSLTSATSGRNCCRMQKRLTLQHQEILENQQKQLHWLQDQIRQLQEIVHSPRIKEDHNAASESELSSLNLSSASLHSDISSTNSFLENKDTEARNPDNAQVPTLIVPATSLVDTIPADSQDAICEILPTLNAEPLSSPAHVEIPSKRLVFPTQMDTGALNNHSITIPKIRSICFIDSDSDDQEMRNIERRYARMHT</sequence>
<name>F0W2U7_9STRA</name>
<accession>F0W2U7</accession>
<proteinExistence type="predicted"/>
<organism evidence="3">
    <name type="scientific">Albugo laibachii Nc14</name>
    <dbReference type="NCBI Taxonomy" id="890382"/>
    <lineage>
        <taxon>Eukaryota</taxon>
        <taxon>Sar</taxon>
        <taxon>Stramenopiles</taxon>
        <taxon>Oomycota</taxon>
        <taxon>Peronosporomycetes</taxon>
        <taxon>Albuginales</taxon>
        <taxon>Albuginaceae</taxon>
        <taxon>Albugo</taxon>
    </lineage>
</organism>
<dbReference type="PANTHER" id="PTHR15128:SF0">
    <property type="entry name" value="SCL-INTERRUPTING LOCUS PROTEIN"/>
    <property type="match status" value="1"/>
</dbReference>